<keyword evidence="5 8" id="KW-0811">Translocation</keyword>
<comment type="caution">
    <text evidence="10">The sequence shown here is derived from an EMBL/GenBank/DDBJ whole genome shotgun (WGS) entry which is preliminary data.</text>
</comment>
<evidence type="ECO:0000259" key="9">
    <source>
        <dbReference type="Pfam" id="PF02953"/>
    </source>
</evidence>
<dbReference type="Gene3D" id="1.10.287.810">
    <property type="entry name" value="Mitochondrial import inner membrane translocase subunit tim13 like domains"/>
    <property type="match status" value="1"/>
</dbReference>
<reference evidence="10" key="1">
    <citation type="submission" date="2021-02" db="EMBL/GenBank/DDBJ databases">
        <authorList>
            <person name="Nowell W R."/>
        </authorList>
    </citation>
    <scope>NUCLEOTIDE SEQUENCE</scope>
</reference>
<keyword evidence="4 8" id="KW-0653">Protein transport</keyword>
<evidence type="ECO:0000256" key="7">
    <source>
        <dbReference type="ARBA" id="ARBA00023157"/>
    </source>
</evidence>
<keyword evidence="1 8" id="KW-0813">Transport</keyword>
<dbReference type="Pfam" id="PF02953">
    <property type="entry name" value="zf-Tim10_DDP"/>
    <property type="match status" value="1"/>
</dbReference>
<accession>A0A816R3A7</accession>
<dbReference type="InterPro" id="IPR004217">
    <property type="entry name" value="Tim10-like"/>
</dbReference>
<evidence type="ECO:0000256" key="1">
    <source>
        <dbReference type="ARBA" id="ARBA00022448"/>
    </source>
</evidence>
<keyword evidence="7 8" id="KW-1015">Disulfide bond</keyword>
<gene>
    <name evidence="10" type="ORF">WKI299_LOCUS13150</name>
</gene>
<keyword evidence="3" id="KW-0862">Zinc</keyword>
<proteinExistence type="inferred from homology"/>
<dbReference type="EMBL" id="CAJNRF010004985">
    <property type="protein sequence ID" value="CAF2066254.1"/>
    <property type="molecule type" value="Genomic_DNA"/>
</dbReference>
<evidence type="ECO:0000256" key="3">
    <source>
        <dbReference type="ARBA" id="ARBA00022833"/>
    </source>
</evidence>
<dbReference type="InterPro" id="IPR050673">
    <property type="entry name" value="Mito_inner_translocase_sub"/>
</dbReference>
<dbReference type="GO" id="GO:0005743">
    <property type="term" value="C:mitochondrial inner membrane"/>
    <property type="evidence" value="ECO:0007669"/>
    <property type="project" value="UniProtKB-SubCell"/>
</dbReference>
<organism evidence="10 11">
    <name type="scientific">Rotaria magnacalcarata</name>
    <dbReference type="NCBI Taxonomy" id="392030"/>
    <lineage>
        <taxon>Eukaryota</taxon>
        <taxon>Metazoa</taxon>
        <taxon>Spiralia</taxon>
        <taxon>Gnathifera</taxon>
        <taxon>Rotifera</taxon>
        <taxon>Eurotatoria</taxon>
        <taxon>Bdelloidea</taxon>
        <taxon>Philodinida</taxon>
        <taxon>Philodinidae</taxon>
        <taxon>Rotaria</taxon>
    </lineage>
</organism>
<evidence type="ECO:0000313" key="10">
    <source>
        <dbReference type="EMBL" id="CAF2066254.1"/>
    </source>
</evidence>
<dbReference type="InterPro" id="IPR035427">
    <property type="entry name" value="Tim10-like_dom_sf"/>
</dbReference>
<comment type="similarity">
    <text evidence="8">Belongs to the small Tim family.</text>
</comment>
<dbReference type="GO" id="GO:0015031">
    <property type="term" value="P:protein transport"/>
    <property type="evidence" value="ECO:0007669"/>
    <property type="project" value="UniProtKB-KW"/>
</dbReference>
<comment type="subunit">
    <text evidence="8">Heterohexamer.</text>
</comment>
<sequence length="121" mass="13852">MSSIGTCYTRKYVFDEIMFFGGSSDKKSAAQAVPAGPSFEEQLPTVREFLREYNRIAEVCFNDCINDFTGRTTTMFENTCVNNCLEKFLKVTQRISQRFQEQQMLMNENQVVAGKAKGLFQ</sequence>
<protein>
    <recommendedName>
        <fullName evidence="8">Mitochondrial import inner membrane translocase subunit</fullName>
    </recommendedName>
</protein>
<evidence type="ECO:0000256" key="2">
    <source>
        <dbReference type="ARBA" id="ARBA00022723"/>
    </source>
</evidence>
<feature type="domain" description="Tim10-like" evidence="9">
    <location>
        <begin position="40"/>
        <end position="101"/>
    </location>
</feature>
<dbReference type="GO" id="GO:0046872">
    <property type="term" value="F:metal ion binding"/>
    <property type="evidence" value="ECO:0007669"/>
    <property type="project" value="UniProtKB-KW"/>
</dbReference>
<dbReference type="AlphaFoldDB" id="A0A816R3A7"/>
<dbReference type="SUPFAM" id="SSF144122">
    <property type="entry name" value="Tim10-like"/>
    <property type="match status" value="1"/>
</dbReference>
<keyword evidence="6 8" id="KW-0496">Mitochondrion</keyword>
<comment type="function">
    <text evidence="8">Mitochondrial intermembrane chaperone that participates in the import and insertion of some multi-pass transmembrane proteins into the mitochondrial inner membrane. Also required for the transfer of beta-barrel precursors from the TOM complex to the sorting and assembly machinery (SAM complex) of the outer membrane. Acts as a chaperone-like protein that protects the hydrophobic precursors from aggregation and guide them through the mitochondrial intermembrane space.</text>
</comment>
<evidence type="ECO:0000256" key="6">
    <source>
        <dbReference type="ARBA" id="ARBA00023128"/>
    </source>
</evidence>
<keyword evidence="8" id="KW-0999">Mitochondrion inner membrane</keyword>
<dbReference type="PANTHER" id="PTHR13172">
    <property type="entry name" value="MITOCHONDRIAL IMPORT INNER MEMBRANE TRANSLOCASE SUBUNIT TIM9B"/>
    <property type="match status" value="1"/>
</dbReference>
<keyword evidence="8" id="KW-0472">Membrane</keyword>
<keyword evidence="8" id="KW-0143">Chaperone</keyword>
<comment type="domain">
    <text evidence="8">The twin CX3C motif contains 4 conserved Cys residues that form 2 disulfide bonds in the mitochondrial intermembrane space.</text>
</comment>
<name>A0A816R3A7_9BILA</name>
<comment type="subcellular location">
    <subcellularLocation>
        <location evidence="8">Mitochondrion inner membrane</location>
        <topology evidence="8">Peripheral membrane protein</topology>
        <orientation evidence="8">Intermembrane side</orientation>
    </subcellularLocation>
</comment>
<keyword evidence="2" id="KW-0479">Metal-binding</keyword>
<evidence type="ECO:0000256" key="4">
    <source>
        <dbReference type="ARBA" id="ARBA00022927"/>
    </source>
</evidence>
<evidence type="ECO:0000256" key="8">
    <source>
        <dbReference type="RuleBase" id="RU367043"/>
    </source>
</evidence>
<evidence type="ECO:0000313" key="11">
    <source>
        <dbReference type="Proteomes" id="UP000663856"/>
    </source>
</evidence>
<evidence type="ECO:0000256" key="5">
    <source>
        <dbReference type="ARBA" id="ARBA00023010"/>
    </source>
</evidence>
<dbReference type="Proteomes" id="UP000663856">
    <property type="component" value="Unassembled WGS sequence"/>
</dbReference>